<evidence type="ECO:0000313" key="12">
    <source>
        <dbReference type="EMBL" id="QJQ01158.1"/>
    </source>
</evidence>
<organism evidence="12 13">
    <name type="scientific">Herbaspirillum rubrisubalbicans Os34</name>
    <dbReference type="NCBI Taxonomy" id="1235827"/>
    <lineage>
        <taxon>Bacteria</taxon>
        <taxon>Pseudomonadati</taxon>
        <taxon>Pseudomonadota</taxon>
        <taxon>Betaproteobacteria</taxon>
        <taxon>Burkholderiales</taxon>
        <taxon>Oxalobacteraceae</taxon>
        <taxon>Herbaspirillum</taxon>
    </lineage>
</organism>
<dbReference type="InterPro" id="IPR008995">
    <property type="entry name" value="Mo/tungstate-bd_C_term_dom"/>
</dbReference>
<evidence type="ECO:0000256" key="6">
    <source>
        <dbReference type="ARBA" id="ARBA00022840"/>
    </source>
</evidence>
<evidence type="ECO:0000256" key="1">
    <source>
        <dbReference type="ARBA" id="ARBA00022448"/>
    </source>
</evidence>
<evidence type="ECO:0000256" key="4">
    <source>
        <dbReference type="ARBA" id="ARBA00022519"/>
    </source>
</evidence>
<dbReference type="SUPFAM" id="SSF52540">
    <property type="entry name" value="P-loop containing nucleoside triphosphate hydrolases"/>
    <property type="match status" value="1"/>
</dbReference>
<dbReference type="InterPro" id="IPR003439">
    <property type="entry name" value="ABC_transporter-like_ATP-bd"/>
</dbReference>
<protein>
    <submittedName>
        <fullName evidence="12">Molybdenum ABC transporter ATP-binding protein</fullName>
    </submittedName>
</protein>
<dbReference type="GO" id="GO:0140359">
    <property type="term" value="F:ABC-type transporter activity"/>
    <property type="evidence" value="ECO:0007669"/>
    <property type="project" value="InterPro"/>
</dbReference>
<dbReference type="PROSITE" id="PS00211">
    <property type="entry name" value="ABC_TRANSPORTER_1"/>
    <property type="match status" value="1"/>
</dbReference>
<evidence type="ECO:0000259" key="11">
    <source>
        <dbReference type="PROSITE" id="PS51866"/>
    </source>
</evidence>
<evidence type="ECO:0000313" key="13">
    <source>
        <dbReference type="Proteomes" id="UP000501648"/>
    </source>
</evidence>
<keyword evidence="5" id="KW-0547">Nucleotide-binding</keyword>
<dbReference type="SUPFAM" id="SSF50331">
    <property type="entry name" value="MOP-like"/>
    <property type="match status" value="1"/>
</dbReference>
<dbReference type="Proteomes" id="UP000501648">
    <property type="component" value="Chromosome"/>
</dbReference>
<dbReference type="PANTHER" id="PTHR43514:SF10">
    <property type="entry name" value="MOLYBDENUM IMPORT ATP-BINDING PROTEIN MODC 2"/>
    <property type="match status" value="1"/>
</dbReference>
<keyword evidence="4" id="KW-0997">Cell inner membrane</keyword>
<dbReference type="GO" id="GO:0016887">
    <property type="term" value="F:ATP hydrolysis activity"/>
    <property type="evidence" value="ECO:0007669"/>
    <property type="project" value="InterPro"/>
</dbReference>
<reference evidence="12 13" key="1">
    <citation type="journal article" date="2012" name="J. Bacteriol.">
        <title>Genome sequence of the pathogenic Herbaspirillum seropedicae strain Os34, isolated from rice roots.</title>
        <authorList>
            <person name="Ye W."/>
            <person name="Ye S."/>
            <person name="Liu J."/>
            <person name="Chang S."/>
            <person name="Chen M."/>
            <person name="Zhu B."/>
            <person name="Guo L."/>
            <person name="An Q."/>
        </authorList>
    </citation>
    <scope>NUCLEOTIDE SEQUENCE [LARGE SCALE GENOMIC DNA]</scope>
    <source>
        <strain evidence="12 13">Os34</strain>
    </source>
</reference>
<evidence type="ECO:0000256" key="2">
    <source>
        <dbReference type="ARBA" id="ARBA00022475"/>
    </source>
</evidence>
<keyword evidence="6 12" id="KW-0067">ATP-binding</keyword>
<dbReference type="InterPro" id="IPR050334">
    <property type="entry name" value="Molybdenum_import_ModC"/>
</dbReference>
<dbReference type="GO" id="GO:0016020">
    <property type="term" value="C:membrane"/>
    <property type="evidence" value="ECO:0007669"/>
    <property type="project" value="InterPro"/>
</dbReference>
<dbReference type="InterPro" id="IPR017871">
    <property type="entry name" value="ABC_transporter-like_CS"/>
</dbReference>
<name>A0A6M3ZRE5_9BURK</name>
<keyword evidence="7" id="KW-1278">Translocase</keyword>
<evidence type="ECO:0000256" key="8">
    <source>
        <dbReference type="ARBA" id="ARBA00023136"/>
    </source>
</evidence>
<evidence type="ECO:0000256" key="5">
    <source>
        <dbReference type="ARBA" id="ARBA00022741"/>
    </source>
</evidence>
<dbReference type="PROSITE" id="PS51866">
    <property type="entry name" value="MOP"/>
    <property type="match status" value="1"/>
</dbReference>
<dbReference type="PANTHER" id="PTHR43514">
    <property type="entry name" value="ABC TRANSPORTER I FAMILY MEMBER 10"/>
    <property type="match status" value="1"/>
</dbReference>
<keyword evidence="1" id="KW-0813">Transport</keyword>
<evidence type="ECO:0000256" key="3">
    <source>
        <dbReference type="ARBA" id="ARBA00022505"/>
    </source>
</evidence>
<dbReference type="PROSITE" id="PS50893">
    <property type="entry name" value="ABC_TRANSPORTER_2"/>
    <property type="match status" value="1"/>
</dbReference>
<keyword evidence="3 9" id="KW-0500">Molybdenum</keyword>
<dbReference type="GO" id="GO:0005524">
    <property type="term" value="F:ATP binding"/>
    <property type="evidence" value="ECO:0007669"/>
    <property type="project" value="UniProtKB-KW"/>
</dbReference>
<dbReference type="EMBL" id="CP008956">
    <property type="protein sequence ID" value="QJQ01158.1"/>
    <property type="molecule type" value="Genomic_DNA"/>
</dbReference>
<dbReference type="NCBIfam" id="TIGR02142">
    <property type="entry name" value="modC_ABC"/>
    <property type="match status" value="1"/>
</dbReference>
<evidence type="ECO:0000256" key="7">
    <source>
        <dbReference type="ARBA" id="ARBA00022967"/>
    </source>
</evidence>
<proteinExistence type="predicted"/>
<evidence type="ECO:0000259" key="10">
    <source>
        <dbReference type="PROSITE" id="PS50893"/>
    </source>
</evidence>
<evidence type="ECO:0000256" key="9">
    <source>
        <dbReference type="PROSITE-ProRule" id="PRU01213"/>
    </source>
</evidence>
<dbReference type="InterPro" id="IPR003593">
    <property type="entry name" value="AAA+_ATPase"/>
</dbReference>
<keyword evidence="2" id="KW-1003">Cell membrane</keyword>
<dbReference type="AlphaFoldDB" id="A0A6M3ZRE5"/>
<dbReference type="GO" id="GO:0015098">
    <property type="term" value="F:molybdate ion transmembrane transporter activity"/>
    <property type="evidence" value="ECO:0007669"/>
    <property type="project" value="InterPro"/>
</dbReference>
<keyword evidence="8" id="KW-0472">Membrane</keyword>
<gene>
    <name evidence="12" type="primary">modC</name>
    <name evidence="12" type="ORF">C798_13210</name>
</gene>
<dbReference type="Pfam" id="PF00005">
    <property type="entry name" value="ABC_tran"/>
    <property type="match status" value="1"/>
</dbReference>
<dbReference type="SMART" id="SM00382">
    <property type="entry name" value="AAA"/>
    <property type="match status" value="1"/>
</dbReference>
<sequence length="372" mass="40200">MKQAMVGPSIAQPGIIAKMAYGYGGAGQFQLDLDLTLPGQGVSALSGPSGCGKTTFLRCMAGLLRPSRGYLEVNGEVWQDSQRQYFLPTHRRALGYVFQEASLLPHLSVSRNLDYGARRSGAASSAASRQKIIDLLGIAALLQSMPSALSGGERQRVAIARALFTAPRLLLMDEPMAALDNDRKRDILPYLERLRDELAIPILYISHHPEEIARLADTLVLMRQGRCLATGPLTTLLSRLDLPLAHAEDAGAVIEAKVAAHDETYHLTRLVLAGGEIFVPRRELPVGQSVRLQIHARDVSLALSPSHDSSILNRLSATVLKLAPAQHPAHVLAVLDAGGEQLLARITRRSCDQLALVPGQPVWAQIKSVALL</sequence>
<dbReference type="Gene3D" id="3.40.50.300">
    <property type="entry name" value="P-loop containing nucleotide triphosphate hydrolases"/>
    <property type="match status" value="1"/>
</dbReference>
<dbReference type="Gene3D" id="2.40.50.100">
    <property type="match status" value="1"/>
</dbReference>
<feature type="domain" description="ABC transporter" evidence="10">
    <location>
        <begin position="11"/>
        <end position="249"/>
    </location>
</feature>
<accession>A0A6M3ZRE5</accession>
<feature type="domain" description="Mop" evidence="11">
    <location>
        <begin position="308"/>
        <end position="372"/>
    </location>
</feature>
<dbReference type="Pfam" id="PF03459">
    <property type="entry name" value="TOBE"/>
    <property type="match status" value="1"/>
</dbReference>
<dbReference type="RefSeq" id="WP_017455434.1">
    <property type="nucleotide sequence ID" value="NZ_CP008956.1"/>
</dbReference>
<dbReference type="InterPro" id="IPR004606">
    <property type="entry name" value="Mop_domain"/>
</dbReference>
<dbReference type="InterPro" id="IPR011868">
    <property type="entry name" value="ModC_ABC_ATP-bd"/>
</dbReference>
<dbReference type="InterPro" id="IPR005116">
    <property type="entry name" value="Transp-assoc_OB_typ1"/>
</dbReference>
<dbReference type="InterPro" id="IPR027417">
    <property type="entry name" value="P-loop_NTPase"/>
</dbReference>